<evidence type="ECO:0000313" key="3">
    <source>
        <dbReference type="Proteomes" id="UP000010478"/>
    </source>
</evidence>
<dbReference type="GO" id="GO:0008757">
    <property type="term" value="F:S-adenosylmethionine-dependent methyltransferase activity"/>
    <property type="evidence" value="ECO:0007669"/>
    <property type="project" value="InterPro"/>
</dbReference>
<keyword evidence="2" id="KW-0808">Transferase</keyword>
<dbReference type="GO" id="GO:0032259">
    <property type="term" value="P:methylation"/>
    <property type="evidence" value="ECO:0007669"/>
    <property type="project" value="UniProtKB-KW"/>
</dbReference>
<dbReference type="InterPro" id="IPR013216">
    <property type="entry name" value="Methyltransf_11"/>
</dbReference>
<organism evidence="2 3">
    <name type="scientific">Phormidium nigroviride PCC 7112</name>
    <dbReference type="NCBI Taxonomy" id="179408"/>
    <lineage>
        <taxon>Bacteria</taxon>
        <taxon>Bacillati</taxon>
        <taxon>Cyanobacteriota</taxon>
        <taxon>Cyanophyceae</taxon>
        <taxon>Oscillatoriophycideae</taxon>
        <taxon>Oscillatoriales</taxon>
        <taxon>Oscillatoriaceae</taxon>
        <taxon>Phormidium</taxon>
    </lineage>
</organism>
<sequence length="206" mass="22982">MKFPLHQPTLKLLTGLSGIELGAASHNPFGVNAINVAPKFDEDLFQDNQVNMGEQPTKIDMYGEADNIPVKDKSQDFVLSSHVFEHIPDPISALLEWQRVIKPGGYVVMIVPQPDALAGDNRPLSTYDRLVKAHREKWKIETAPAENLYGGKGGHYWKFTSTTLRKFLENLKTANDGIPAVNWQLLGTEDPDSKVGNGFWLAYRVP</sequence>
<dbReference type="EMBL" id="CP003614">
    <property type="protein sequence ID" value="AFZ08065.1"/>
    <property type="molecule type" value="Genomic_DNA"/>
</dbReference>
<keyword evidence="2" id="KW-0489">Methyltransferase</keyword>
<dbReference type="Gene3D" id="3.40.50.150">
    <property type="entry name" value="Vaccinia Virus protein VP39"/>
    <property type="match status" value="1"/>
</dbReference>
<proteinExistence type="predicted"/>
<reference evidence="2 3" key="1">
    <citation type="submission" date="2012-05" db="EMBL/GenBank/DDBJ databases">
        <title>Finished chromosome of genome of Oscillatoria sp. PCC 7112.</title>
        <authorList>
            <consortium name="US DOE Joint Genome Institute"/>
            <person name="Gugger M."/>
            <person name="Coursin T."/>
            <person name="Rippka R."/>
            <person name="Tandeau De Marsac N."/>
            <person name="Huntemann M."/>
            <person name="Wei C.-L."/>
            <person name="Han J."/>
            <person name="Detter J.C."/>
            <person name="Han C."/>
            <person name="Tapia R."/>
            <person name="Davenport K."/>
            <person name="Daligault H."/>
            <person name="Erkkila T."/>
            <person name="Gu W."/>
            <person name="Munk A.C.C."/>
            <person name="Teshima H."/>
            <person name="Xu Y."/>
            <person name="Chain P."/>
            <person name="Chen A."/>
            <person name="Krypides N."/>
            <person name="Mavromatis K."/>
            <person name="Markowitz V."/>
            <person name="Szeto E."/>
            <person name="Ivanova N."/>
            <person name="Mikhailova N."/>
            <person name="Ovchinnikova G."/>
            <person name="Pagani I."/>
            <person name="Pati A."/>
            <person name="Goodwin L."/>
            <person name="Peters L."/>
            <person name="Pitluck S."/>
            <person name="Woyke T."/>
            <person name="Kerfeld C."/>
        </authorList>
    </citation>
    <scope>NUCLEOTIDE SEQUENCE [LARGE SCALE GENOMIC DNA]</scope>
    <source>
        <strain evidence="2 3">PCC 7112</strain>
    </source>
</reference>
<accession>K9VLJ3</accession>
<dbReference type="RefSeq" id="WP_015177322.1">
    <property type="nucleotide sequence ID" value="NC_019729.1"/>
</dbReference>
<feature type="domain" description="Methyltransferase type 11" evidence="1">
    <location>
        <begin position="62"/>
        <end position="109"/>
    </location>
</feature>
<dbReference type="AlphaFoldDB" id="K9VLJ3"/>
<dbReference type="eggNOG" id="COG2226">
    <property type="taxonomic scope" value="Bacteria"/>
</dbReference>
<evidence type="ECO:0000259" key="1">
    <source>
        <dbReference type="Pfam" id="PF08241"/>
    </source>
</evidence>
<dbReference type="Proteomes" id="UP000010478">
    <property type="component" value="Chromosome"/>
</dbReference>
<dbReference type="HOGENOM" id="CLU_1330840_0_0_3"/>
<dbReference type="STRING" id="179408.Osc7112_3717"/>
<dbReference type="Pfam" id="PF08241">
    <property type="entry name" value="Methyltransf_11"/>
    <property type="match status" value="1"/>
</dbReference>
<dbReference type="OrthoDB" id="574053at2"/>
<dbReference type="CDD" id="cd02440">
    <property type="entry name" value="AdoMet_MTases"/>
    <property type="match status" value="1"/>
</dbReference>
<evidence type="ECO:0000313" key="2">
    <source>
        <dbReference type="EMBL" id="AFZ08065.1"/>
    </source>
</evidence>
<dbReference type="KEGG" id="oni:Osc7112_3717"/>
<gene>
    <name evidence="2" type="ORF">Osc7112_3717</name>
</gene>
<name>K9VLJ3_9CYAN</name>
<dbReference type="InterPro" id="IPR029063">
    <property type="entry name" value="SAM-dependent_MTases_sf"/>
</dbReference>
<keyword evidence="3" id="KW-1185">Reference proteome</keyword>
<protein>
    <submittedName>
        <fullName evidence="2">Methyltransferase type 11</fullName>
    </submittedName>
</protein>
<dbReference type="SUPFAM" id="SSF53335">
    <property type="entry name" value="S-adenosyl-L-methionine-dependent methyltransferases"/>
    <property type="match status" value="1"/>
</dbReference>